<proteinExistence type="predicted"/>
<dbReference type="AlphaFoldDB" id="A0AAV8WE51"/>
<feature type="chain" id="PRO_5044023931" evidence="1">
    <location>
        <begin position="23"/>
        <end position="76"/>
    </location>
</feature>
<dbReference type="EMBL" id="JANEYG010000002">
    <property type="protein sequence ID" value="KAJ8924612.1"/>
    <property type="molecule type" value="Genomic_DNA"/>
</dbReference>
<keyword evidence="3" id="KW-1185">Reference proteome</keyword>
<gene>
    <name evidence="2" type="ORF">NQ315_000762</name>
</gene>
<accession>A0AAV8WE51</accession>
<organism evidence="2 3">
    <name type="scientific">Exocentrus adspersus</name>
    <dbReference type="NCBI Taxonomy" id="1586481"/>
    <lineage>
        <taxon>Eukaryota</taxon>
        <taxon>Metazoa</taxon>
        <taxon>Ecdysozoa</taxon>
        <taxon>Arthropoda</taxon>
        <taxon>Hexapoda</taxon>
        <taxon>Insecta</taxon>
        <taxon>Pterygota</taxon>
        <taxon>Neoptera</taxon>
        <taxon>Endopterygota</taxon>
        <taxon>Coleoptera</taxon>
        <taxon>Polyphaga</taxon>
        <taxon>Cucujiformia</taxon>
        <taxon>Chrysomeloidea</taxon>
        <taxon>Cerambycidae</taxon>
        <taxon>Lamiinae</taxon>
        <taxon>Acanthocinini</taxon>
        <taxon>Exocentrus</taxon>
    </lineage>
</organism>
<evidence type="ECO:0000313" key="3">
    <source>
        <dbReference type="Proteomes" id="UP001159042"/>
    </source>
</evidence>
<dbReference type="Proteomes" id="UP001159042">
    <property type="component" value="Unassembled WGS sequence"/>
</dbReference>
<feature type="signal peptide" evidence="1">
    <location>
        <begin position="1"/>
        <end position="22"/>
    </location>
</feature>
<evidence type="ECO:0000256" key="1">
    <source>
        <dbReference type="SAM" id="SignalP"/>
    </source>
</evidence>
<comment type="caution">
    <text evidence="2">The sequence shown here is derived from an EMBL/GenBank/DDBJ whole genome shotgun (WGS) entry which is preliminary data.</text>
</comment>
<sequence length="76" mass="8411">MKLSLMFLIVFLAAVCFSSSSASQMNQESEQAAGAEPSDVNIRVRRSCRDSYCRSYCKTRHPSYSGRCVNGECDCA</sequence>
<protein>
    <submittedName>
        <fullName evidence="2">Uncharacterized protein</fullName>
    </submittedName>
</protein>
<keyword evidence="1" id="KW-0732">Signal</keyword>
<name>A0AAV8WE51_9CUCU</name>
<reference evidence="2 3" key="1">
    <citation type="journal article" date="2023" name="Insect Mol. Biol.">
        <title>Genome sequencing provides insights into the evolution of gene families encoding plant cell wall-degrading enzymes in longhorned beetles.</title>
        <authorList>
            <person name="Shin N.R."/>
            <person name="Okamura Y."/>
            <person name="Kirsch R."/>
            <person name="Pauchet Y."/>
        </authorList>
    </citation>
    <scope>NUCLEOTIDE SEQUENCE [LARGE SCALE GENOMIC DNA]</scope>
    <source>
        <strain evidence="2">EAD_L_NR</strain>
    </source>
</reference>
<evidence type="ECO:0000313" key="2">
    <source>
        <dbReference type="EMBL" id="KAJ8924612.1"/>
    </source>
</evidence>